<proteinExistence type="predicted"/>
<comment type="caution">
    <text evidence="1">The sequence shown here is derived from an EMBL/GenBank/DDBJ whole genome shotgun (WGS) entry which is preliminary data.</text>
</comment>
<dbReference type="GO" id="GO:0006355">
    <property type="term" value="P:regulation of DNA-templated transcription"/>
    <property type="evidence" value="ECO:0007669"/>
    <property type="project" value="InterPro"/>
</dbReference>
<gene>
    <name evidence="1" type="ORF">EZ313_09730</name>
</gene>
<dbReference type="Proteomes" id="UP000298180">
    <property type="component" value="Unassembled WGS sequence"/>
</dbReference>
<keyword evidence="2" id="KW-1185">Reference proteome</keyword>
<reference evidence="1 2" key="1">
    <citation type="submission" date="2019-03" db="EMBL/GenBank/DDBJ databases">
        <title>Ramlibacter henchirensis DSM 14656, whole genome shotgun sequence.</title>
        <authorList>
            <person name="Zhang X."/>
            <person name="Feng G."/>
            <person name="Zhu H."/>
        </authorList>
    </citation>
    <scope>NUCLEOTIDE SEQUENCE [LARGE SCALE GENOMIC DNA]</scope>
    <source>
        <strain evidence="1 2">DSM 14656</strain>
    </source>
</reference>
<evidence type="ECO:0000313" key="2">
    <source>
        <dbReference type="Proteomes" id="UP000298180"/>
    </source>
</evidence>
<evidence type="ECO:0008006" key="3">
    <source>
        <dbReference type="Google" id="ProtNLM"/>
    </source>
</evidence>
<dbReference type="RefSeq" id="WP_135262964.1">
    <property type="nucleotide sequence ID" value="NZ_SMLM01000001.1"/>
</dbReference>
<dbReference type="EMBL" id="SMLM01000001">
    <property type="protein sequence ID" value="TFZ06877.1"/>
    <property type="molecule type" value="Genomic_DNA"/>
</dbReference>
<organism evidence="1 2">
    <name type="scientific">Ramlibacter henchirensis</name>
    <dbReference type="NCBI Taxonomy" id="204072"/>
    <lineage>
        <taxon>Bacteria</taxon>
        <taxon>Pseudomonadati</taxon>
        <taxon>Pseudomonadota</taxon>
        <taxon>Betaproteobacteria</taxon>
        <taxon>Burkholderiales</taxon>
        <taxon>Comamonadaceae</taxon>
        <taxon>Ramlibacter</taxon>
    </lineage>
</organism>
<protein>
    <recommendedName>
        <fullName evidence="3">CopG family transcriptional regulator</fullName>
    </recommendedName>
</protein>
<dbReference type="OrthoDB" id="7062343at2"/>
<accession>A0A4Z0C555</accession>
<dbReference type="InterPro" id="IPR010985">
    <property type="entry name" value="Ribbon_hlx_hlx"/>
</dbReference>
<sequence length="83" mass="9754">MSTAKIWIDDDLRERIARVAAANEQTPHSFMVRALAEKVDEAEWTLALRDEARQRRVVVGDPTVEWHDMRDWLNQRLKEGPQK</sequence>
<dbReference type="AlphaFoldDB" id="A0A4Z0C555"/>
<evidence type="ECO:0000313" key="1">
    <source>
        <dbReference type="EMBL" id="TFZ06877.1"/>
    </source>
</evidence>
<dbReference type="SUPFAM" id="SSF47598">
    <property type="entry name" value="Ribbon-helix-helix"/>
    <property type="match status" value="1"/>
</dbReference>
<name>A0A4Z0C555_9BURK</name>